<evidence type="ECO:0000313" key="2">
    <source>
        <dbReference type="Proteomes" id="UP001259832"/>
    </source>
</evidence>
<reference evidence="1" key="1">
    <citation type="submission" date="2023-08" db="EMBL/GenBank/DDBJ databases">
        <title>Reference Genome Resource for the Citrus Pathogen Phytophthora citrophthora.</title>
        <authorList>
            <person name="Moller H."/>
            <person name="Coetzee B."/>
            <person name="Rose L.J."/>
            <person name="Van Niekerk J.M."/>
        </authorList>
    </citation>
    <scope>NUCLEOTIDE SEQUENCE</scope>
    <source>
        <strain evidence="1">STE-U-9442</strain>
    </source>
</reference>
<proteinExistence type="predicted"/>
<dbReference type="InterPro" id="IPR027417">
    <property type="entry name" value="P-loop_NTPase"/>
</dbReference>
<accession>A0AAD9G193</accession>
<dbReference type="SUPFAM" id="SSF52540">
    <property type="entry name" value="P-loop containing nucleoside triphosphate hydrolases"/>
    <property type="match status" value="1"/>
</dbReference>
<gene>
    <name evidence="1" type="ORF">P3T76_014296</name>
</gene>
<protein>
    <submittedName>
        <fullName evidence="1">Uncharacterized protein</fullName>
    </submittedName>
</protein>
<evidence type="ECO:0000313" key="1">
    <source>
        <dbReference type="EMBL" id="KAK1930062.1"/>
    </source>
</evidence>
<keyword evidence="2" id="KW-1185">Reference proteome</keyword>
<name>A0AAD9G193_9STRA</name>
<dbReference type="Proteomes" id="UP001259832">
    <property type="component" value="Unassembled WGS sequence"/>
</dbReference>
<comment type="caution">
    <text evidence="1">The sequence shown here is derived from an EMBL/GenBank/DDBJ whole genome shotgun (WGS) entry which is preliminary data.</text>
</comment>
<sequence length="168" mass="18784">MKDMIEEGREKEAFAKFPRNYLTYVEKIKALVAQHRDFFKSGGHPHIWITGAPGSGKSAVLQVVYPTYYNKDLNNRFFGLYQPDKHTHVLLQDLDHDCVEKLGVQFLKTICDEAGFPIDQKYKACQLARTTVLVSSNLPASQLRSKVASSSSAATGLEAMKTSLNSTK</sequence>
<dbReference type="Gene3D" id="3.40.50.300">
    <property type="entry name" value="P-loop containing nucleotide triphosphate hydrolases"/>
    <property type="match status" value="1"/>
</dbReference>
<dbReference type="AlphaFoldDB" id="A0AAD9G193"/>
<organism evidence="1 2">
    <name type="scientific">Phytophthora citrophthora</name>
    <dbReference type="NCBI Taxonomy" id="4793"/>
    <lineage>
        <taxon>Eukaryota</taxon>
        <taxon>Sar</taxon>
        <taxon>Stramenopiles</taxon>
        <taxon>Oomycota</taxon>
        <taxon>Peronosporomycetes</taxon>
        <taxon>Peronosporales</taxon>
        <taxon>Peronosporaceae</taxon>
        <taxon>Phytophthora</taxon>
    </lineage>
</organism>
<dbReference type="EMBL" id="JASMQC010000041">
    <property type="protein sequence ID" value="KAK1930062.1"/>
    <property type="molecule type" value="Genomic_DNA"/>
</dbReference>